<comment type="caution">
    <text evidence="1">The sequence shown here is derived from an EMBL/GenBank/DDBJ whole genome shotgun (WGS) entry which is preliminary data.</text>
</comment>
<gene>
    <name evidence="1" type="ORF">S03H2_13200</name>
</gene>
<proteinExistence type="predicted"/>
<reference evidence="1" key="1">
    <citation type="journal article" date="2014" name="Front. Microbiol.">
        <title>High frequency of phylogenetically diverse reductive dehalogenase-homologous genes in deep subseafloor sedimentary metagenomes.</title>
        <authorList>
            <person name="Kawai M."/>
            <person name="Futagami T."/>
            <person name="Toyoda A."/>
            <person name="Takaki Y."/>
            <person name="Nishi S."/>
            <person name="Hori S."/>
            <person name="Arai W."/>
            <person name="Tsubouchi T."/>
            <person name="Morono Y."/>
            <person name="Uchiyama I."/>
            <person name="Ito T."/>
            <person name="Fujiyama A."/>
            <person name="Inagaki F."/>
            <person name="Takami H."/>
        </authorList>
    </citation>
    <scope>NUCLEOTIDE SEQUENCE</scope>
    <source>
        <strain evidence="1">Expedition CK06-06</strain>
    </source>
</reference>
<organism evidence="1">
    <name type="scientific">marine sediment metagenome</name>
    <dbReference type="NCBI Taxonomy" id="412755"/>
    <lineage>
        <taxon>unclassified sequences</taxon>
        <taxon>metagenomes</taxon>
        <taxon>ecological metagenomes</taxon>
    </lineage>
</organism>
<dbReference type="EMBL" id="BARU01006701">
    <property type="protein sequence ID" value="GAH35702.1"/>
    <property type="molecule type" value="Genomic_DNA"/>
</dbReference>
<protein>
    <submittedName>
        <fullName evidence="1">Uncharacterized protein</fullName>
    </submittedName>
</protein>
<dbReference type="AlphaFoldDB" id="X1ESZ1"/>
<sequence length="68" mass="7759">MTLQEAQALGRHASITTKLIYAHNIDSISNAGEKDRRFTFKQMNAITTLQSLERNIQKQFSHDTSFFG</sequence>
<evidence type="ECO:0000313" key="1">
    <source>
        <dbReference type="EMBL" id="GAH35702.1"/>
    </source>
</evidence>
<accession>X1ESZ1</accession>
<name>X1ESZ1_9ZZZZ</name>